<organism evidence="2 3">
    <name type="scientific">Austropuccinia psidii MF-1</name>
    <dbReference type="NCBI Taxonomy" id="1389203"/>
    <lineage>
        <taxon>Eukaryota</taxon>
        <taxon>Fungi</taxon>
        <taxon>Dikarya</taxon>
        <taxon>Basidiomycota</taxon>
        <taxon>Pucciniomycotina</taxon>
        <taxon>Pucciniomycetes</taxon>
        <taxon>Pucciniales</taxon>
        <taxon>Sphaerophragmiaceae</taxon>
        <taxon>Austropuccinia</taxon>
    </lineage>
</organism>
<feature type="compositionally biased region" description="Polar residues" evidence="1">
    <location>
        <begin position="32"/>
        <end position="58"/>
    </location>
</feature>
<gene>
    <name evidence="2" type="ORF">O181_122908</name>
</gene>
<evidence type="ECO:0000313" key="3">
    <source>
        <dbReference type="Proteomes" id="UP000765509"/>
    </source>
</evidence>
<proteinExistence type="predicted"/>
<feature type="compositionally biased region" description="Basic residues" evidence="1">
    <location>
        <begin position="20"/>
        <end position="30"/>
    </location>
</feature>
<dbReference type="AlphaFoldDB" id="A0A9Q3KKR4"/>
<protein>
    <submittedName>
        <fullName evidence="2">Uncharacterized protein</fullName>
    </submittedName>
</protein>
<accession>A0A9Q3KKR4</accession>
<dbReference type="EMBL" id="AVOT02114495">
    <property type="protein sequence ID" value="MBW0583193.1"/>
    <property type="molecule type" value="Genomic_DNA"/>
</dbReference>
<comment type="caution">
    <text evidence="2">The sequence shown here is derived from an EMBL/GenBank/DDBJ whole genome shotgun (WGS) entry which is preliminary data.</text>
</comment>
<feature type="region of interest" description="Disordered" evidence="1">
    <location>
        <begin position="93"/>
        <end position="132"/>
    </location>
</feature>
<name>A0A9Q3KKR4_9BASI</name>
<reference evidence="2" key="1">
    <citation type="submission" date="2021-03" db="EMBL/GenBank/DDBJ databases">
        <title>Draft genome sequence of rust myrtle Austropuccinia psidii MF-1, a brazilian biotype.</title>
        <authorList>
            <person name="Quecine M.C."/>
            <person name="Pachon D.M.R."/>
            <person name="Bonatelli M.L."/>
            <person name="Correr F.H."/>
            <person name="Franceschini L.M."/>
            <person name="Leite T.F."/>
            <person name="Margarido G.R.A."/>
            <person name="Almeida C.A."/>
            <person name="Ferrarezi J.A."/>
            <person name="Labate C.A."/>
        </authorList>
    </citation>
    <scope>NUCLEOTIDE SEQUENCE</scope>
    <source>
        <strain evidence="2">MF-1</strain>
    </source>
</reference>
<feature type="region of interest" description="Disordered" evidence="1">
    <location>
        <begin position="1"/>
        <end position="62"/>
    </location>
</feature>
<evidence type="ECO:0000256" key="1">
    <source>
        <dbReference type="SAM" id="MobiDB-lite"/>
    </source>
</evidence>
<dbReference type="Proteomes" id="UP000765509">
    <property type="component" value="Unassembled WGS sequence"/>
</dbReference>
<keyword evidence="3" id="KW-1185">Reference proteome</keyword>
<sequence>MTPPFLRDLGFQRNKPEHWPRRKRQGRRKQLFGSNDQQGTYHQGNPAQSLIPDQTQPRCPTRGLDRYRKIHANPQTPERPFYMEYGQQNIHYGSSLGINRNKNPEDLPQANEFSRAKGRKKRLESHQEFQAL</sequence>
<evidence type="ECO:0000313" key="2">
    <source>
        <dbReference type="EMBL" id="MBW0583193.1"/>
    </source>
</evidence>